<name>A0A0C9UL44_SPHS4</name>
<feature type="region of interest" description="Disordered" evidence="1">
    <location>
        <begin position="281"/>
        <end position="316"/>
    </location>
</feature>
<organism evidence="2 3">
    <name type="scientific">Sphaerobolus stellatus (strain SS14)</name>
    <dbReference type="NCBI Taxonomy" id="990650"/>
    <lineage>
        <taxon>Eukaryota</taxon>
        <taxon>Fungi</taxon>
        <taxon>Dikarya</taxon>
        <taxon>Basidiomycota</taxon>
        <taxon>Agaricomycotina</taxon>
        <taxon>Agaricomycetes</taxon>
        <taxon>Phallomycetidae</taxon>
        <taxon>Geastrales</taxon>
        <taxon>Sphaerobolaceae</taxon>
        <taxon>Sphaerobolus</taxon>
    </lineage>
</organism>
<sequence length="349" mass="38114">MLIHLLVMKILPSIFEQRRYEAFEDKRWADRIRTIPGGQTLLATKEAASAPLPIVAYISMSNVTLQRVHCLSEGRLAPHSITQPGSYLNAFPPWLQLTSQIHSGIIYGYATPEWPPVHAAILRIEVVLSNAQVVPEGVSEPPISMAAAAIEDFIKEVPEVFSMDGRDEFEEVPSSEEFSDAESIATDAGDELDFSMLQSTSREAVDVQAFARFSYESKMATPKLGDLAAILPDAKVSLSPEDVEGLMTFRASLAALMRKLDCLLTGSSSVDMKLIPPQHELTSVEADKESKSPVASQSRSVLAPNPPPASQNSSLHLPRSLRNANNHIACIRVDSGLKSRRTCVIQAPN</sequence>
<dbReference type="HOGENOM" id="CLU_040329_0_0_1"/>
<dbReference type="Proteomes" id="UP000054279">
    <property type="component" value="Unassembled WGS sequence"/>
</dbReference>
<proteinExistence type="predicted"/>
<accession>A0A0C9UL44</accession>
<gene>
    <name evidence="2" type="ORF">M422DRAFT_269067</name>
</gene>
<protein>
    <submittedName>
        <fullName evidence="2">Uncharacterized protein</fullName>
    </submittedName>
</protein>
<evidence type="ECO:0000313" key="2">
    <source>
        <dbReference type="EMBL" id="KIJ29532.1"/>
    </source>
</evidence>
<keyword evidence="3" id="KW-1185">Reference proteome</keyword>
<reference evidence="2 3" key="1">
    <citation type="submission" date="2014-06" db="EMBL/GenBank/DDBJ databases">
        <title>Evolutionary Origins and Diversification of the Mycorrhizal Mutualists.</title>
        <authorList>
            <consortium name="DOE Joint Genome Institute"/>
            <consortium name="Mycorrhizal Genomics Consortium"/>
            <person name="Kohler A."/>
            <person name="Kuo A."/>
            <person name="Nagy L.G."/>
            <person name="Floudas D."/>
            <person name="Copeland A."/>
            <person name="Barry K.W."/>
            <person name="Cichocki N."/>
            <person name="Veneault-Fourrey C."/>
            <person name="LaButti K."/>
            <person name="Lindquist E.A."/>
            <person name="Lipzen A."/>
            <person name="Lundell T."/>
            <person name="Morin E."/>
            <person name="Murat C."/>
            <person name="Riley R."/>
            <person name="Ohm R."/>
            <person name="Sun H."/>
            <person name="Tunlid A."/>
            <person name="Henrissat B."/>
            <person name="Grigoriev I.V."/>
            <person name="Hibbett D.S."/>
            <person name="Martin F."/>
        </authorList>
    </citation>
    <scope>NUCLEOTIDE SEQUENCE [LARGE SCALE GENOMIC DNA]</scope>
    <source>
        <strain evidence="2 3">SS14</strain>
    </source>
</reference>
<dbReference type="EMBL" id="KN837281">
    <property type="protein sequence ID" value="KIJ29532.1"/>
    <property type="molecule type" value="Genomic_DNA"/>
</dbReference>
<dbReference type="OrthoDB" id="2422225at2759"/>
<evidence type="ECO:0000313" key="3">
    <source>
        <dbReference type="Proteomes" id="UP000054279"/>
    </source>
</evidence>
<evidence type="ECO:0000256" key="1">
    <source>
        <dbReference type="SAM" id="MobiDB-lite"/>
    </source>
</evidence>
<dbReference type="AlphaFoldDB" id="A0A0C9UL44"/>